<comment type="caution">
    <text evidence="1">The sequence shown here is derived from an EMBL/GenBank/DDBJ whole genome shotgun (WGS) entry which is preliminary data.</text>
</comment>
<accession>A0A218ZED0</accession>
<keyword evidence="2" id="KW-1185">Reference proteome</keyword>
<reference evidence="1 2" key="1">
    <citation type="submission" date="2017-04" db="EMBL/GenBank/DDBJ databases">
        <title>Draft genome sequence of Marssonina coronaria NL1: causal agent of apple blotch.</title>
        <authorList>
            <person name="Cheng Q."/>
        </authorList>
    </citation>
    <scope>NUCLEOTIDE SEQUENCE [LARGE SCALE GENOMIC DNA]</scope>
    <source>
        <strain evidence="1 2">NL1</strain>
    </source>
</reference>
<dbReference type="Proteomes" id="UP000242519">
    <property type="component" value="Unassembled WGS sequence"/>
</dbReference>
<proteinExistence type="predicted"/>
<name>A0A218ZED0_9HELO</name>
<organism evidence="1 2">
    <name type="scientific">Diplocarpon coronariae</name>
    <dbReference type="NCBI Taxonomy" id="2795749"/>
    <lineage>
        <taxon>Eukaryota</taxon>
        <taxon>Fungi</taxon>
        <taxon>Dikarya</taxon>
        <taxon>Ascomycota</taxon>
        <taxon>Pezizomycotina</taxon>
        <taxon>Leotiomycetes</taxon>
        <taxon>Helotiales</taxon>
        <taxon>Drepanopezizaceae</taxon>
        <taxon>Diplocarpon</taxon>
    </lineage>
</organism>
<gene>
    <name evidence="1" type="ORF">B2J93_9160</name>
</gene>
<dbReference type="InParanoid" id="A0A218ZED0"/>
<protein>
    <submittedName>
        <fullName evidence="1">Uncharacterized protein</fullName>
    </submittedName>
</protein>
<evidence type="ECO:0000313" key="1">
    <source>
        <dbReference type="EMBL" id="OWP06387.1"/>
    </source>
</evidence>
<sequence length="157" mass="15670">MAEATLVGLEADDVVLPLPADGDQGQDVDKLRAVLAKVHKVHAGLVPEGQLLLHLVAGLGVELVGVVVGAVPAGRVLQEAAVGADNLGVAVASEAREGLGAVDDGEVGDAGIAQDERDAAVDVTQVDLGVGTAADLELDAGGISESVVCRQLMGREA</sequence>
<dbReference type="AlphaFoldDB" id="A0A218ZED0"/>
<dbReference type="EMBL" id="MZNU01000046">
    <property type="protein sequence ID" value="OWP06387.1"/>
    <property type="molecule type" value="Genomic_DNA"/>
</dbReference>
<evidence type="ECO:0000313" key="2">
    <source>
        <dbReference type="Proteomes" id="UP000242519"/>
    </source>
</evidence>